<name>A0A1J7I4A3_9PEZI</name>
<gene>
    <name evidence="2" type="ORF">CONLIGDRAFT_319839</name>
</gene>
<evidence type="ECO:0000313" key="3">
    <source>
        <dbReference type="Proteomes" id="UP000182658"/>
    </source>
</evidence>
<reference evidence="2 3" key="1">
    <citation type="submission" date="2016-10" db="EMBL/GenBank/DDBJ databases">
        <title>Draft genome sequence of Coniochaeta ligniaria NRRL30616, a lignocellulolytic fungus for bioabatement of inhibitors in plant biomass hydrolysates.</title>
        <authorList>
            <consortium name="DOE Joint Genome Institute"/>
            <person name="Jimenez D.J."/>
            <person name="Hector R.E."/>
            <person name="Riley R."/>
            <person name="Sun H."/>
            <person name="Grigoriev I.V."/>
            <person name="Van Elsas J.D."/>
            <person name="Nichols N.N."/>
        </authorList>
    </citation>
    <scope>NUCLEOTIDE SEQUENCE [LARGE SCALE GENOMIC DNA]</scope>
    <source>
        <strain evidence="2 3">NRRL 30616</strain>
    </source>
</reference>
<feature type="transmembrane region" description="Helical" evidence="1">
    <location>
        <begin position="39"/>
        <end position="71"/>
    </location>
</feature>
<dbReference type="InParanoid" id="A0A1J7I4A3"/>
<keyword evidence="3" id="KW-1185">Reference proteome</keyword>
<sequence length="83" mass="9166">MRSLLGHAVTRLISATERGNRGQRHGGRILRRPGSGYAWYLVLMAATCVDHMTCFVVLLFLLASCIIVIVFPKMEHGEGIISP</sequence>
<accession>A0A1J7I4A3</accession>
<proteinExistence type="predicted"/>
<keyword evidence="1" id="KW-1133">Transmembrane helix</keyword>
<dbReference type="Proteomes" id="UP000182658">
    <property type="component" value="Unassembled WGS sequence"/>
</dbReference>
<dbReference type="EMBL" id="KV875137">
    <property type="protein sequence ID" value="OIW22203.1"/>
    <property type="molecule type" value="Genomic_DNA"/>
</dbReference>
<keyword evidence="1" id="KW-0472">Membrane</keyword>
<dbReference type="AlphaFoldDB" id="A0A1J7I4A3"/>
<organism evidence="2 3">
    <name type="scientific">Coniochaeta ligniaria NRRL 30616</name>
    <dbReference type="NCBI Taxonomy" id="1408157"/>
    <lineage>
        <taxon>Eukaryota</taxon>
        <taxon>Fungi</taxon>
        <taxon>Dikarya</taxon>
        <taxon>Ascomycota</taxon>
        <taxon>Pezizomycotina</taxon>
        <taxon>Sordariomycetes</taxon>
        <taxon>Sordariomycetidae</taxon>
        <taxon>Coniochaetales</taxon>
        <taxon>Coniochaetaceae</taxon>
        <taxon>Coniochaeta</taxon>
    </lineage>
</organism>
<keyword evidence="1" id="KW-0812">Transmembrane</keyword>
<evidence type="ECO:0000313" key="2">
    <source>
        <dbReference type="EMBL" id="OIW22203.1"/>
    </source>
</evidence>
<evidence type="ECO:0000256" key="1">
    <source>
        <dbReference type="SAM" id="Phobius"/>
    </source>
</evidence>
<protein>
    <submittedName>
        <fullName evidence="2">Uncharacterized protein</fullName>
    </submittedName>
</protein>